<reference evidence="1" key="1">
    <citation type="submission" date="2020-03" db="EMBL/GenBank/DDBJ databases">
        <authorList>
            <person name="Chebbi M.A."/>
            <person name="Drezen J.M."/>
        </authorList>
    </citation>
    <scope>NUCLEOTIDE SEQUENCE</scope>
    <source>
        <tissue evidence="1">Whole body</tissue>
    </source>
</reference>
<evidence type="ECO:0000313" key="1">
    <source>
        <dbReference type="EMBL" id="KAG8035454.1"/>
    </source>
</evidence>
<reference evidence="1" key="2">
    <citation type="submission" date="2021-04" db="EMBL/GenBank/DDBJ databases">
        <title>Genome-wide patterns of bracovirus chromosomal integration into multiple host tissues during parasitism.</title>
        <authorList>
            <person name="Chebbi M.A.C."/>
        </authorList>
    </citation>
    <scope>NUCLEOTIDE SEQUENCE</scope>
    <source>
        <tissue evidence="1">Whole body</tissue>
    </source>
</reference>
<name>A0A8J5RAB7_9HYME</name>
<sequence>HRSVTAVGARQLIPTATSCPGTALLKQEEATVLKSLPSTIDFPSFLHEKDNQALMSGNSLMSSTSASASIWQGIVSRAMKSTPASMRVWMRGLCHFFKNSFDILEAYSPVYSDPSCKEAP</sequence>
<proteinExistence type="predicted"/>
<organism evidence="1 2">
    <name type="scientific">Cotesia typhae</name>
    <dbReference type="NCBI Taxonomy" id="2053667"/>
    <lineage>
        <taxon>Eukaryota</taxon>
        <taxon>Metazoa</taxon>
        <taxon>Ecdysozoa</taxon>
        <taxon>Arthropoda</taxon>
        <taxon>Hexapoda</taxon>
        <taxon>Insecta</taxon>
        <taxon>Pterygota</taxon>
        <taxon>Neoptera</taxon>
        <taxon>Endopterygota</taxon>
        <taxon>Hymenoptera</taxon>
        <taxon>Apocrita</taxon>
        <taxon>Ichneumonoidea</taxon>
        <taxon>Braconidae</taxon>
        <taxon>Microgastrinae</taxon>
        <taxon>Cotesia</taxon>
    </lineage>
</organism>
<keyword evidence="2" id="KW-1185">Reference proteome</keyword>
<accession>A0A8J5RAB7</accession>
<dbReference type="AlphaFoldDB" id="A0A8J5RAB7"/>
<comment type="caution">
    <text evidence="1">The sequence shown here is derived from an EMBL/GenBank/DDBJ whole genome shotgun (WGS) entry which is preliminary data.</text>
</comment>
<dbReference type="Proteomes" id="UP000729913">
    <property type="component" value="Unassembled WGS sequence"/>
</dbReference>
<feature type="non-terminal residue" evidence="1">
    <location>
        <position position="1"/>
    </location>
</feature>
<protein>
    <submittedName>
        <fullName evidence="1">Uncharacterized protein</fullName>
    </submittedName>
</protein>
<evidence type="ECO:0000313" key="2">
    <source>
        <dbReference type="Proteomes" id="UP000729913"/>
    </source>
</evidence>
<dbReference type="EMBL" id="JAAOIC020000060">
    <property type="protein sequence ID" value="KAG8035454.1"/>
    <property type="molecule type" value="Genomic_DNA"/>
</dbReference>
<gene>
    <name evidence="1" type="ORF">G9C98_006900</name>
</gene>